<dbReference type="InterPro" id="IPR007278">
    <property type="entry name" value="DUF397"/>
</dbReference>
<proteinExistence type="predicted"/>
<evidence type="ECO:0000259" key="2">
    <source>
        <dbReference type="Pfam" id="PF04149"/>
    </source>
</evidence>
<reference evidence="3 4" key="1">
    <citation type="submission" date="2020-02" db="EMBL/GenBank/DDBJ databases">
        <title>Whole Genome Shotgun Sequence of Streptomyces sp. strain CWH03.</title>
        <authorList>
            <person name="Dohra H."/>
            <person name="Kodani S."/>
            <person name="Yamamura H."/>
        </authorList>
    </citation>
    <scope>NUCLEOTIDE SEQUENCE [LARGE SCALE GENOMIC DNA]</scope>
    <source>
        <strain evidence="3 4">CWH03</strain>
    </source>
</reference>
<dbReference type="Proteomes" id="UP000484988">
    <property type="component" value="Unassembled WGS sequence"/>
</dbReference>
<feature type="domain" description="DUF397" evidence="2">
    <location>
        <begin position="18"/>
        <end position="71"/>
    </location>
</feature>
<dbReference type="RefSeq" id="WP_173260359.1">
    <property type="nucleotide sequence ID" value="NZ_BLLG01000001.1"/>
</dbReference>
<organism evidence="3 4">
    <name type="scientific">Streptomyces pacificus</name>
    <dbReference type="NCBI Taxonomy" id="2705029"/>
    <lineage>
        <taxon>Bacteria</taxon>
        <taxon>Bacillati</taxon>
        <taxon>Actinomycetota</taxon>
        <taxon>Actinomycetes</taxon>
        <taxon>Kitasatosporales</taxon>
        <taxon>Streptomycetaceae</taxon>
        <taxon>Streptomyces</taxon>
    </lineage>
</organism>
<comment type="caution">
    <text evidence="3">The sequence shown here is derived from an EMBL/GenBank/DDBJ whole genome shotgun (WGS) entry which is preliminary data.</text>
</comment>
<evidence type="ECO:0000313" key="3">
    <source>
        <dbReference type="EMBL" id="GFH33843.1"/>
    </source>
</evidence>
<accession>A0A6A0ANI3</accession>
<evidence type="ECO:0000313" key="4">
    <source>
        <dbReference type="Proteomes" id="UP000484988"/>
    </source>
</evidence>
<gene>
    <name evidence="3" type="ORF">SCWH03_00420</name>
</gene>
<dbReference type="AlphaFoldDB" id="A0A6A0ANI3"/>
<dbReference type="EMBL" id="BLLG01000001">
    <property type="protein sequence ID" value="GFH33843.1"/>
    <property type="molecule type" value="Genomic_DNA"/>
</dbReference>
<protein>
    <submittedName>
        <fullName evidence="3">DUF397 domain-containing protein</fullName>
    </submittedName>
</protein>
<keyword evidence="4" id="KW-1185">Reference proteome</keyword>
<sequence>MHSSEHVIPGTGTDADPTWRKSSHSGGSSGECLEVGDICPACVPVRDSKNPHGPAVVFGATAWTAFVGSLRAQPIASE</sequence>
<evidence type="ECO:0000256" key="1">
    <source>
        <dbReference type="SAM" id="MobiDB-lite"/>
    </source>
</evidence>
<dbReference type="Pfam" id="PF04149">
    <property type="entry name" value="DUF397"/>
    <property type="match status" value="1"/>
</dbReference>
<feature type="region of interest" description="Disordered" evidence="1">
    <location>
        <begin position="1"/>
        <end position="33"/>
    </location>
</feature>
<name>A0A6A0ANI3_9ACTN</name>